<reference evidence="2" key="2">
    <citation type="journal article" date="2007" name="Science">
        <title>Draft genome sequence of the sexually transmitted pathogen Trichomonas vaginalis.</title>
        <authorList>
            <person name="Carlton J.M."/>
            <person name="Hirt R.P."/>
            <person name="Silva J.C."/>
            <person name="Delcher A.L."/>
            <person name="Schatz M."/>
            <person name="Zhao Q."/>
            <person name="Wortman J.R."/>
            <person name="Bidwell S.L."/>
            <person name="Alsmark U.C.M."/>
            <person name="Besteiro S."/>
            <person name="Sicheritz-Ponten T."/>
            <person name="Noel C.J."/>
            <person name="Dacks J.B."/>
            <person name="Foster P.G."/>
            <person name="Simillion C."/>
            <person name="Van de Peer Y."/>
            <person name="Miranda-Saavedra D."/>
            <person name="Barton G.J."/>
            <person name="Westrop G.D."/>
            <person name="Mueller S."/>
            <person name="Dessi D."/>
            <person name="Fiori P.L."/>
            <person name="Ren Q."/>
            <person name="Paulsen I."/>
            <person name="Zhang H."/>
            <person name="Bastida-Corcuera F.D."/>
            <person name="Simoes-Barbosa A."/>
            <person name="Brown M.T."/>
            <person name="Hayes R.D."/>
            <person name="Mukherjee M."/>
            <person name="Okumura C.Y."/>
            <person name="Schneider R."/>
            <person name="Smith A.J."/>
            <person name="Vanacova S."/>
            <person name="Villalvazo M."/>
            <person name="Haas B.J."/>
            <person name="Pertea M."/>
            <person name="Feldblyum T.V."/>
            <person name="Utterback T.R."/>
            <person name="Shu C.L."/>
            <person name="Osoegawa K."/>
            <person name="de Jong P.J."/>
            <person name="Hrdy I."/>
            <person name="Horvathova L."/>
            <person name="Zubacova Z."/>
            <person name="Dolezal P."/>
            <person name="Malik S.B."/>
            <person name="Logsdon J.M. Jr."/>
            <person name="Henze K."/>
            <person name="Gupta A."/>
            <person name="Wang C.C."/>
            <person name="Dunne R.L."/>
            <person name="Upcroft J.A."/>
            <person name="Upcroft P."/>
            <person name="White O."/>
            <person name="Salzberg S.L."/>
            <person name="Tang P."/>
            <person name="Chiu C.-H."/>
            <person name="Lee Y.-S."/>
            <person name="Embley T.M."/>
            <person name="Coombs G.H."/>
            <person name="Mottram J.C."/>
            <person name="Tachezy J."/>
            <person name="Fraser-Liggett C.M."/>
            <person name="Johnson P.J."/>
        </authorList>
    </citation>
    <scope>NUCLEOTIDE SEQUENCE [LARGE SCALE GENOMIC DNA]</scope>
    <source>
        <strain evidence="2">G3</strain>
    </source>
</reference>
<evidence type="ECO:0000256" key="1">
    <source>
        <dbReference type="SAM" id="MobiDB-lite"/>
    </source>
</evidence>
<dbReference type="EMBL" id="DS113239">
    <property type="protein sequence ID" value="EAY16688.1"/>
    <property type="molecule type" value="Genomic_DNA"/>
</dbReference>
<feature type="compositionally biased region" description="Polar residues" evidence="1">
    <location>
        <begin position="220"/>
        <end position="230"/>
    </location>
</feature>
<protein>
    <submittedName>
        <fullName evidence="2">Uncharacterized protein</fullName>
    </submittedName>
</protein>
<dbReference type="KEGG" id="tva:4774699"/>
<evidence type="ECO:0000313" key="2">
    <source>
        <dbReference type="EMBL" id="EAY16688.1"/>
    </source>
</evidence>
<evidence type="ECO:0000313" key="3">
    <source>
        <dbReference type="Proteomes" id="UP000001542"/>
    </source>
</evidence>
<dbReference type="Proteomes" id="UP000001542">
    <property type="component" value="Unassembled WGS sequence"/>
</dbReference>
<dbReference type="VEuPathDB" id="TrichDB:TVAG_066930"/>
<feature type="compositionally biased region" description="Low complexity" evidence="1">
    <location>
        <begin position="210"/>
        <end position="219"/>
    </location>
</feature>
<keyword evidence="3" id="KW-1185">Reference proteome</keyword>
<feature type="region of interest" description="Disordered" evidence="1">
    <location>
        <begin position="1"/>
        <end position="55"/>
    </location>
</feature>
<reference evidence="2" key="1">
    <citation type="submission" date="2006-10" db="EMBL/GenBank/DDBJ databases">
        <authorList>
            <person name="Amadeo P."/>
            <person name="Zhao Q."/>
            <person name="Wortman J."/>
            <person name="Fraser-Liggett C."/>
            <person name="Carlton J."/>
        </authorList>
    </citation>
    <scope>NUCLEOTIDE SEQUENCE</scope>
    <source>
        <strain evidence="2">G3</strain>
    </source>
</reference>
<gene>
    <name evidence="2" type="ORF">TVAG_066930</name>
</gene>
<feature type="compositionally biased region" description="Polar residues" evidence="1">
    <location>
        <begin position="22"/>
        <end position="31"/>
    </location>
</feature>
<dbReference type="RefSeq" id="XP_001328911.1">
    <property type="nucleotide sequence ID" value="XM_001328876.1"/>
</dbReference>
<dbReference type="AlphaFoldDB" id="A2DSA9"/>
<sequence>MNENLDDIFDTSLGSVKDIENDTNPASSDTNKNFEEETINESDNKSKSKQISNKQLSSREINEIKAMQNQKLFALKQQNLAKEQALASSNDLKYRDYLWDITCKYFNKGCFADNLQPQFDQKLADEEFKLKKEIIALQEQNKEEIRLAKEAMKTQNIKSEPQVELLEPQKLAQILYDSIYDSDIFRESSDINKIIDQILQKLENNNNAFSDSSGFSESSIPMQSPIRNQYSSPPLKVSPPKLVPRSTPKTNRNLKNDPALRRNIQERKKLKQSIEQTNKFLAEMKRQSWFGEFM</sequence>
<feature type="compositionally biased region" description="Basic and acidic residues" evidence="1">
    <location>
        <begin position="254"/>
        <end position="267"/>
    </location>
</feature>
<proteinExistence type="predicted"/>
<feature type="region of interest" description="Disordered" evidence="1">
    <location>
        <begin position="210"/>
        <end position="269"/>
    </location>
</feature>
<feature type="compositionally biased region" description="Low complexity" evidence="1">
    <location>
        <begin position="231"/>
        <end position="244"/>
    </location>
</feature>
<accession>A2DSA9</accession>
<name>A2DSA9_TRIV3</name>
<dbReference type="InParanoid" id="A2DSA9"/>
<organism evidence="2 3">
    <name type="scientific">Trichomonas vaginalis (strain ATCC PRA-98 / G3)</name>
    <dbReference type="NCBI Taxonomy" id="412133"/>
    <lineage>
        <taxon>Eukaryota</taxon>
        <taxon>Metamonada</taxon>
        <taxon>Parabasalia</taxon>
        <taxon>Trichomonadida</taxon>
        <taxon>Trichomonadidae</taxon>
        <taxon>Trichomonas</taxon>
    </lineage>
</organism>
<dbReference type="SMR" id="A2DSA9"/>
<dbReference type="VEuPathDB" id="TrichDB:TVAGG3_0078990"/>